<name>A0A7Y4H5K9_9BRAD</name>
<keyword evidence="3" id="KW-1185">Reference proteome</keyword>
<evidence type="ECO:0000256" key="1">
    <source>
        <dbReference type="SAM" id="MobiDB-lite"/>
    </source>
</evidence>
<dbReference type="AlphaFoldDB" id="A0A7Y4H5K9"/>
<sequence length="161" mass="17848">MKSENDLATRNPFGVMDVPDPNDDDVMQFARSTAPDGSAADENAKPWSTGAASEGHGTIEGRWSSRWKGAADTTIPGDTPDKWKQGHGEAKIVGDRVHLLFDWDSGKRRGLIDARREGPRRLVGKYINLNNPEITVPWVGLVVSDERIDGYFAQGRVDFRR</sequence>
<feature type="region of interest" description="Disordered" evidence="1">
    <location>
        <begin position="1"/>
        <end position="88"/>
    </location>
</feature>
<organism evidence="2 3">
    <name type="scientific">Bradyrhizobium archetypum</name>
    <dbReference type="NCBI Taxonomy" id="2721160"/>
    <lineage>
        <taxon>Bacteria</taxon>
        <taxon>Pseudomonadati</taxon>
        <taxon>Pseudomonadota</taxon>
        <taxon>Alphaproteobacteria</taxon>
        <taxon>Hyphomicrobiales</taxon>
        <taxon>Nitrobacteraceae</taxon>
        <taxon>Bradyrhizobium</taxon>
    </lineage>
</organism>
<protein>
    <submittedName>
        <fullName evidence="2">Uncharacterized protein</fullName>
    </submittedName>
</protein>
<comment type="caution">
    <text evidence="2">The sequence shown here is derived from an EMBL/GenBank/DDBJ whole genome shotgun (WGS) entry which is preliminary data.</text>
</comment>
<dbReference type="RefSeq" id="WP_171710962.1">
    <property type="nucleotide sequence ID" value="NZ_JAAVLW010000005.1"/>
</dbReference>
<gene>
    <name evidence="2" type="ORF">HCN50_17840</name>
</gene>
<dbReference type="EMBL" id="JAAVLW010000005">
    <property type="protein sequence ID" value="NOJ48085.1"/>
    <property type="molecule type" value="Genomic_DNA"/>
</dbReference>
<evidence type="ECO:0000313" key="3">
    <source>
        <dbReference type="Proteomes" id="UP000528734"/>
    </source>
</evidence>
<accession>A0A7Y4H5K9</accession>
<proteinExistence type="predicted"/>
<evidence type="ECO:0000313" key="2">
    <source>
        <dbReference type="EMBL" id="NOJ48085.1"/>
    </source>
</evidence>
<reference evidence="2 3" key="1">
    <citation type="submission" date="2020-03" db="EMBL/GenBank/DDBJ databases">
        <title>Bradyrhizobium diversity isolated from nodules of Muelleranthus trifoliolatus.</title>
        <authorList>
            <person name="Klepa M."/>
            <person name="Helene L."/>
            <person name="Hungria M."/>
        </authorList>
    </citation>
    <scope>NUCLEOTIDE SEQUENCE [LARGE SCALE GENOMIC DNA]</scope>
    <source>
        <strain evidence="2 3">WSM 1744</strain>
    </source>
</reference>
<feature type="compositionally biased region" description="Basic and acidic residues" evidence="1">
    <location>
        <begin position="79"/>
        <end position="88"/>
    </location>
</feature>
<dbReference type="Proteomes" id="UP000528734">
    <property type="component" value="Unassembled WGS sequence"/>
</dbReference>